<dbReference type="EMBL" id="QGLE01000023">
    <property type="protein sequence ID" value="PWR17587.1"/>
    <property type="molecule type" value="Genomic_DNA"/>
</dbReference>
<evidence type="ECO:0000313" key="2">
    <source>
        <dbReference type="EMBL" id="PWR17587.1"/>
    </source>
</evidence>
<dbReference type="PIRSF" id="PIRSF007580">
    <property type="entry name" value="UCP07580"/>
    <property type="match status" value="1"/>
</dbReference>
<protein>
    <submittedName>
        <fullName evidence="2">Metal-dependent hydrolase</fullName>
    </submittedName>
</protein>
<keyword evidence="2" id="KW-0378">Hydrolase</keyword>
<dbReference type="Proteomes" id="UP000245461">
    <property type="component" value="Unassembled WGS sequence"/>
</dbReference>
<dbReference type="GO" id="GO:0016787">
    <property type="term" value="F:hydrolase activity"/>
    <property type="evidence" value="ECO:0007669"/>
    <property type="project" value="UniProtKB-KW"/>
</dbReference>
<evidence type="ECO:0000313" key="3">
    <source>
        <dbReference type="Proteomes" id="UP000245461"/>
    </source>
</evidence>
<keyword evidence="3" id="KW-1185">Reference proteome</keyword>
<accession>A0A317DSD7</accession>
<dbReference type="OrthoDB" id="7273156at2"/>
<organism evidence="2 3">
    <name type="scientific">Zavarzinia aquatilis</name>
    <dbReference type="NCBI Taxonomy" id="2211142"/>
    <lineage>
        <taxon>Bacteria</taxon>
        <taxon>Pseudomonadati</taxon>
        <taxon>Pseudomonadota</taxon>
        <taxon>Alphaproteobacteria</taxon>
        <taxon>Rhodospirillales</taxon>
        <taxon>Zavarziniaceae</taxon>
        <taxon>Zavarzinia</taxon>
    </lineage>
</organism>
<feature type="region of interest" description="Disordered" evidence="1">
    <location>
        <begin position="23"/>
        <end position="50"/>
    </location>
</feature>
<gene>
    <name evidence="2" type="ORF">DKG74_20955</name>
</gene>
<sequence length="330" mass="37575">MPGSFPVSCGCCRLLTRRWCARPSAASPPAPRTRTANPQPPPGPEARVRRPAATRRNIMSMVEIKPRNIKFALAGEDKRNWFGGDPVATAMMDGASVLFPIGETFFIQSVIHFRDRISDPKLLAEITGFQQQEGIHSREHRRYNKAVEAFGGNIAELEARLQHEIDILDRTNASPEYRLALTCAFEHFTAMLAEHVLEHPEFLEKAEPEFARIWCWHAIEEAEHKSVAFDVWNQVKPQGLKGYLMRVKAMMKATSVFVGQSRYNAKALMRARGYGSLRHTVFGILYFSLISPGVLLRTLPDYLSYFKPGYHPWQKDTRHLIEKYKSAYEA</sequence>
<dbReference type="InterPro" id="IPR016516">
    <property type="entry name" value="UCP07580"/>
</dbReference>
<name>A0A317DSD7_9PROT</name>
<evidence type="ECO:0000256" key="1">
    <source>
        <dbReference type="SAM" id="MobiDB-lite"/>
    </source>
</evidence>
<dbReference type="Pfam" id="PF10118">
    <property type="entry name" value="Metal_hydrol"/>
    <property type="match status" value="1"/>
</dbReference>
<dbReference type="PANTHER" id="PTHR39456:SF1">
    <property type="entry name" value="METAL-DEPENDENT HYDROLASE"/>
    <property type="match status" value="1"/>
</dbReference>
<proteinExistence type="predicted"/>
<comment type="caution">
    <text evidence="2">The sequence shown here is derived from an EMBL/GenBank/DDBJ whole genome shotgun (WGS) entry which is preliminary data.</text>
</comment>
<dbReference type="PANTHER" id="PTHR39456">
    <property type="entry name" value="METAL-DEPENDENT HYDROLASE"/>
    <property type="match status" value="1"/>
</dbReference>
<dbReference type="AlphaFoldDB" id="A0A317DSD7"/>
<reference evidence="2 3" key="1">
    <citation type="submission" date="2018-05" db="EMBL/GenBank/DDBJ databases">
        <title>Zavarzinia sp. HR-AS.</title>
        <authorList>
            <person name="Lee Y."/>
            <person name="Jeon C.O."/>
        </authorList>
    </citation>
    <scope>NUCLEOTIDE SEQUENCE [LARGE SCALE GENOMIC DNA]</scope>
    <source>
        <strain evidence="2 3">HR-AS</strain>
    </source>
</reference>